<dbReference type="Proteomes" id="UP000837801">
    <property type="component" value="Unassembled WGS sequence"/>
</dbReference>
<dbReference type="Pfam" id="PF10165">
    <property type="entry name" value="Ric8"/>
    <property type="match status" value="1"/>
</dbReference>
<name>A0A9P0QNQ0_9ASCO</name>
<evidence type="ECO:0000256" key="1">
    <source>
        <dbReference type="ARBA" id="ARBA00009049"/>
    </source>
</evidence>
<keyword evidence="2" id="KW-0344">Guanine-nucleotide releasing factor</keyword>
<dbReference type="AlphaFoldDB" id="A0A9P0QNQ0"/>
<dbReference type="InterPro" id="IPR019318">
    <property type="entry name" value="Gua_nucleotide_exch_fac_Ric8"/>
</dbReference>
<evidence type="ECO:0000256" key="4">
    <source>
        <dbReference type="SAM" id="MobiDB-lite"/>
    </source>
</evidence>
<comment type="similarity">
    <text evidence="1">Belongs to the synembryn family.</text>
</comment>
<evidence type="ECO:0000256" key="2">
    <source>
        <dbReference type="ARBA" id="ARBA00022658"/>
    </source>
</evidence>
<evidence type="ECO:0000256" key="3">
    <source>
        <dbReference type="ARBA" id="ARBA00023186"/>
    </source>
</evidence>
<keyword evidence="3" id="KW-0143">Chaperone</keyword>
<reference evidence="5" key="1">
    <citation type="submission" date="2022-03" db="EMBL/GenBank/DDBJ databases">
        <authorList>
            <person name="Legras J.-L."/>
            <person name="Devillers H."/>
            <person name="Grondin C."/>
        </authorList>
    </citation>
    <scope>NUCLEOTIDE SEQUENCE</scope>
    <source>
        <strain evidence="5">CLIB 1423</strain>
    </source>
</reference>
<evidence type="ECO:0000313" key="6">
    <source>
        <dbReference type="Proteomes" id="UP000837801"/>
    </source>
</evidence>
<feature type="compositionally biased region" description="Basic and acidic residues" evidence="4">
    <location>
        <begin position="481"/>
        <end position="500"/>
    </location>
</feature>
<evidence type="ECO:0000313" key="5">
    <source>
        <dbReference type="EMBL" id="CAH2351819.1"/>
    </source>
</evidence>
<keyword evidence="6" id="KW-1185">Reference proteome</keyword>
<feature type="region of interest" description="Disordered" evidence="4">
    <location>
        <begin position="477"/>
        <end position="500"/>
    </location>
</feature>
<gene>
    <name evidence="5" type="ORF">CLIB1423_04S06678</name>
</gene>
<organism evidence="5 6">
    <name type="scientific">[Candida] railenensis</name>
    <dbReference type="NCBI Taxonomy" id="45579"/>
    <lineage>
        <taxon>Eukaryota</taxon>
        <taxon>Fungi</taxon>
        <taxon>Dikarya</taxon>
        <taxon>Ascomycota</taxon>
        <taxon>Saccharomycotina</taxon>
        <taxon>Pichiomycetes</taxon>
        <taxon>Debaryomycetaceae</taxon>
        <taxon>Kurtzmaniella</taxon>
    </lineage>
</organism>
<protein>
    <submittedName>
        <fullName evidence="5">Uncharacterized protein</fullName>
    </submittedName>
</protein>
<sequence>MKNQIKKLRQQGKNPVFCQEVTNDEFDEILALLKDNYQQNLNEAEILDLLATLANIILINRKLHYEHFTPNCSKELFKVIINLIDDSTRKQESKRAESKEFNFVAAYRLVFLILYDSKEINEQYLKHSNEVLKRAFTFYSKNFEQYNKDTSYQLSFNELLKSLYTLYHQHADLDKLVGTAECIQVANRVLNFQRIGAVGKELKKRFTDLEMMLMKSILNFNLILLGEYKLDDGDDDYDVGLIHSPRLSVDELKECSLTFTNLAYFLEFALESYDTQNESKHTSKKSNSAIVLADLLAVLAIFRVDYKRITSSINQLNEDGKDEQDSSFTKSVLELKQRYWEYFIPSEKHNKLYNQLFQLTLLSHPTVSLNTSEITHAAHIRSLIYDLYFELCKSNDLQGDKIDSDGQLELFLQLFGYSHSIPFFLNSNRKSPSEEMKQRYMNPSSQFLRDCPTLSTSGKNLQSSEIIDSLFNRQFSSMSTSERERPEKLEEPMTPEEKEREAEKLFTLLGRVEKDPLFEGFVNPVREWQQSGKFEDIE</sequence>
<dbReference type="OrthoDB" id="5585685at2759"/>
<comment type="caution">
    <text evidence="5">The sequence shown here is derived from an EMBL/GenBank/DDBJ whole genome shotgun (WGS) entry which is preliminary data.</text>
</comment>
<dbReference type="EMBL" id="CAKXYY010000004">
    <property type="protein sequence ID" value="CAH2351819.1"/>
    <property type="molecule type" value="Genomic_DNA"/>
</dbReference>
<dbReference type="GO" id="GO:0005085">
    <property type="term" value="F:guanyl-nucleotide exchange factor activity"/>
    <property type="evidence" value="ECO:0007669"/>
    <property type="project" value="UniProtKB-KW"/>
</dbReference>
<accession>A0A9P0QNQ0</accession>
<proteinExistence type="inferred from homology"/>